<gene>
    <name evidence="2" type="ORF">LSTR_LSTR016955</name>
</gene>
<name>A0A482WVI3_LAOST</name>
<evidence type="ECO:0000313" key="3">
    <source>
        <dbReference type="Proteomes" id="UP000291343"/>
    </source>
</evidence>
<evidence type="ECO:0000256" key="1">
    <source>
        <dbReference type="SAM" id="MobiDB-lite"/>
    </source>
</evidence>
<keyword evidence="3" id="KW-1185">Reference proteome</keyword>
<protein>
    <submittedName>
        <fullName evidence="2">Uncharacterized protein</fullName>
    </submittedName>
</protein>
<dbReference type="Proteomes" id="UP000291343">
    <property type="component" value="Unassembled WGS sequence"/>
</dbReference>
<reference evidence="2 3" key="1">
    <citation type="journal article" date="2017" name="Gigascience">
        <title>Genome sequence of the small brown planthopper, Laodelphax striatellus.</title>
        <authorList>
            <person name="Zhu J."/>
            <person name="Jiang F."/>
            <person name="Wang X."/>
            <person name="Yang P."/>
            <person name="Bao Y."/>
            <person name="Zhao W."/>
            <person name="Wang W."/>
            <person name="Lu H."/>
            <person name="Wang Q."/>
            <person name="Cui N."/>
            <person name="Li J."/>
            <person name="Chen X."/>
            <person name="Luo L."/>
            <person name="Yu J."/>
            <person name="Kang L."/>
            <person name="Cui F."/>
        </authorList>
    </citation>
    <scope>NUCLEOTIDE SEQUENCE [LARGE SCALE GENOMIC DNA]</scope>
    <source>
        <strain evidence="2">Lst14</strain>
    </source>
</reference>
<feature type="region of interest" description="Disordered" evidence="1">
    <location>
        <begin position="14"/>
        <end position="33"/>
    </location>
</feature>
<dbReference type="AlphaFoldDB" id="A0A482WVI3"/>
<dbReference type="EMBL" id="QKKF02024296">
    <property type="protein sequence ID" value="RZF37468.1"/>
    <property type="molecule type" value="Genomic_DNA"/>
</dbReference>
<accession>A0A482WVI3</accession>
<sequence length="116" mass="12653">VPGDLVPAEVSDHNAARAHNNRSDLAGGSHDHAPLGAVLRRGHLQRGARRAHVRGGVARLPERQHLLPVRQPHHVLHCANDTHIALLHTHLDQSVQTPHTQRHQGRADGAHAAEEQ</sequence>
<feature type="region of interest" description="Disordered" evidence="1">
    <location>
        <begin position="92"/>
        <end position="116"/>
    </location>
</feature>
<dbReference type="InParanoid" id="A0A482WVI3"/>
<feature type="non-terminal residue" evidence="2">
    <location>
        <position position="116"/>
    </location>
</feature>
<feature type="compositionally biased region" description="Basic and acidic residues" evidence="1">
    <location>
        <begin position="105"/>
        <end position="116"/>
    </location>
</feature>
<organism evidence="2 3">
    <name type="scientific">Laodelphax striatellus</name>
    <name type="common">Small brown planthopper</name>
    <name type="synonym">Delphax striatella</name>
    <dbReference type="NCBI Taxonomy" id="195883"/>
    <lineage>
        <taxon>Eukaryota</taxon>
        <taxon>Metazoa</taxon>
        <taxon>Ecdysozoa</taxon>
        <taxon>Arthropoda</taxon>
        <taxon>Hexapoda</taxon>
        <taxon>Insecta</taxon>
        <taxon>Pterygota</taxon>
        <taxon>Neoptera</taxon>
        <taxon>Paraneoptera</taxon>
        <taxon>Hemiptera</taxon>
        <taxon>Auchenorrhyncha</taxon>
        <taxon>Fulgoroidea</taxon>
        <taxon>Delphacidae</taxon>
        <taxon>Criomorphinae</taxon>
        <taxon>Laodelphax</taxon>
    </lineage>
</organism>
<feature type="non-terminal residue" evidence="2">
    <location>
        <position position="1"/>
    </location>
</feature>
<comment type="caution">
    <text evidence="2">The sequence shown here is derived from an EMBL/GenBank/DDBJ whole genome shotgun (WGS) entry which is preliminary data.</text>
</comment>
<evidence type="ECO:0000313" key="2">
    <source>
        <dbReference type="EMBL" id="RZF37468.1"/>
    </source>
</evidence>
<proteinExistence type="predicted"/>